<keyword evidence="2" id="KW-1185">Reference proteome</keyword>
<gene>
    <name evidence="1" type="ORF">GIB67_016480</name>
</gene>
<protein>
    <submittedName>
        <fullName evidence="1">Uncharacterized protein</fullName>
    </submittedName>
</protein>
<feature type="non-terminal residue" evidence="1">
    <location>
        <position position="1"/>
    </location>
</feature>
<proteinExistence type="predicted"/>
<dbReference type="AlphaFoldDB" id="A0A7J7M830"/>
<name>A0A7J7M830_9MAGN</name>
<dbReference type="EMBL" id="JACGCM010001722">
    <property type="protein sequence ID" value="KAF6151002.1"/>
    <property type="molecule type" value="Genomic_DNA"/>
</dbReference>
<sequence>ADRASVYAARSLIPLHSGNCRGGPGLGRDTFLEFELIFVSYSSFRDDKLTTLNFNRISKNLSSFTHPRTPYISTNLR</sequence>
<comment type="caution">
    <text evidence="1">The sequence shown here is derived from an EMBL/GenBank/DDBJ whole genome shotgun (WGS) entry which is preliminary data.</text>
</comment>
<evidence type="ECO:0000313" key="1">
    <source>
        <dbReference type="EMBL" id="KAF6151002.1"/>
    </source>
</evidence>
<dbReference type="Proteomes" id="UP000541444">
    <property type="component" value="Unassembled WGS sequence"/>
</dbReference>
<evidence type="ECO:0000313" key="2">
    <source>
        <dbReference type="Proteomes" id="UP000541444"/>
    </source>
</evidence>
<reference evidence="1 2" key="1">
    <citation type="journal article" date="2020" name="IScience">
        <title>Genome Sequencing of the Endangered Kingdonia uniflora (Circaeasteraceae, Ranunculales) Reveals Potential Mechanisms of Evolutionary Specialization.</title>
        <authorList>
            <person name="Sun Y."/>
            <person name="Deng T."/>
            <person name="Zhang A."/>
            <person name="Moore M.J."/>
            <person name="Landis J.B."/>
            <person name="Lin N."/>
            <person name="Zhang H."/>
            <person name="Zhang X."/>
            <person name="Huang J."/>
            <person name="Zhang X."/>
            <person name="Sun H."/>
            <person name="Wang H."/>
        </authorList>
    </citation>
    <scope>NUCLEOTIDE SEQUENCE [LARGE SCALE GENOMIC DNA]</scope>
    <source>
        <strain evidence="1">TB1705</strain>
        <tissue evidence="1">Leaf</tissue>
    </source>
</reference>
<organism evidence="1 2">
    <name type="scientific">Kingdonia uniflora</name>
    <dbReference type="NCBI Taxonomy" id="39325"/>
    <lineage>
        <taxon>Eukaryota</taxon>
        <taxon>Viridiplantae</taxon>
        <taxon>Streptophyta</taxon>
        <taxon>Embryophyta</taxon>
        <taxon>Tracheophyta</taxon>
        <taxon>Spermatophyta</taxon>
        <taxon>Magnoliopsida</taxon>
        <taxon>Ranunculales</taxon>
        <taxon>Circaeasteraceae</taxon>
        <taxon>Kingdonia</taxon>
    </lineage>
</organism>
<accession>A0A7J7M830</accession>